<evidence type="ECO:0000259" key="1">
    <source>
        <dbReference type="SMART" id="SM01252"/>
    </source>
</evidence>
<dbReference type="AlphaFoldDB" id="A0A2D0KL30"/>
<protein>
    <submittedName>
        <fullName evidence="2">DNA-binding protein</fullName>
    </submittedName>
</protein>
<dbReference type="EMBL" id="NJAJ01000036">
    <property type="protein sequence ID" value="PHM64106.1"/>
    <property type="molecule type" value="Genomic_DNA"/>
</dbReference>
<evidence type="ECO:0000313" key="2">
    <source>
        <dbReference type="EMBL" id="PHM64106.1"/>
    </source>
</evidence>
<gene>
    <name evidence="2" type="ORF">Xsto_03303</name>
</gene>
<dbReference type="SMART" id="SM01252">
    <property type="entry name" value="KilA-N"/>
    <property type="match status" value="1"/>
</dbReference>
<dbReference type="InterPro" id="IPR018004">
    <property type="entry name" value="KilA/APSES_HTH"/>
</dbReference>
<reference evidence="2 3" key="1">
    <citation type="journal article" date="2017" name="Nat. Microbiol.">
        <title>Natural product diversity associated with the nematode symbionts Photorhabdus and Xenorhabdus.</title>
        <authorList>
            <person name="Tobias N.J."/>
            <person name="Wolff H."/>
            <person name="Djahanschiri B."/>
            <person name="Grundmann F."/>
            <person name="Kronenwerth M."/>
            <person name="Shi Y.M."/>
            <person name="Simonyi S."/>
            <person name="Grun P."/>
            <person name="Shapiro-Ilan D."/>
            <person name="Pidot S.J."/>
            <person name="Stinear T.P."/>
            <person name="Ebersberger I."/>
            <person name="Bode H.B."/>
        </authorList>
    </citation>
    <scope>NUCLEOTIDE SEQUENCE [LARGE SCALE GENOMIC DNA]</scope>
    <source>
        <strain evidence="2 3">DSM 17904</strain>
    </source>
</reference>
<comment type="caution">
    <text evidence="2">The sequence shown here is derived from an EMBL/GenBank/DDBJ whole genome shotgun (WGS) entry which is preliminary data.</text>
</comment>
<keyword evidence="3" id="KW-1185">Reference proteome</keyword>
<dbReference type="RefSeq" id="WP_099125747.1">
    <property type="nucleotide sequence ID" value="NZ_CAWNRH010000111.1"/>
</dbReference>
<proteinExistence type="predicted"/>
<accession>A0A2D0KL30</accession>
<keyword evidence="2" id="KW-0238">DNA-binding</keyword>
<evidence type="ECO:0000313" key="3">
    <source>
        <dbReference type="Proteomes" id="UP000222366"/>
    </source>
</evidence>
<sequence length="180" mass="20253">MKTLTLFNTPVRINDDGMICLTDMWRIAKARVEAGDSEFLGGRDIENLRPGKFKRLESTRLFINELSKWDSKAHLETAKGKHGGTFGSRFVAYEFAGHIDPAFKVGVYAVLDKYFSGELISVASYMAEANMAAHTYIQEAAVVSDCARTLHYWGRGGRKAHLLSNKQQAENRLQIAMQYK</sequence>
<dbReference type="Proteomes" id="UP000222366">
    <property type="component" value="Unassembled WGS sequence"/>
</dbReference>
<feature type="domain" description="KilA/APSES-type HTH DNA-binding" evidence="1">
    <location>
        <begin position="7"/>
        <end position="117"/>
    </location>
</feature>
<organism evidence="2 3">
    <name type="scientific">Xenorhabdus stockiae</name>
    <dbReference type="NCBI Taxonomy" id="351614"/>
    <lineage>
        <taxon>Bacteria</taxon>
        <taxon>Pseudomonadati</taxon>
        <taxon>Pseudomonadota</taxon>
        <taxon>Gammaproteobacteria</taxon>
        <taxon>Enterobacterales</taxon>
        <taxon>Morganellaceae</taxon>
        <taxon>Xenorhabdus</taxon>
    </lineage>
</organism>
<name>A0A2D0KL30_9GAMM</name>
<dbReference type="Pfam" id="PF04383">
    <property type="entry name" value="KilA-N"/>
    <property type="match status" value="1"/>
</dbReference>
<dbReference type="GO" id="GO:0003677">
    <property type="term" value="F:DNA binding"/>
    <property type="evidence" value="ECO:0007669"/>
    <property type="project" value="UniProtKB-KW"/>
</dbReference>